<feature type="domain" description="Rhodanese" evidence="3">
    <location>
        <begin position="173"/>
        <end position="280"/>
    </location>
</feature>
<keyword evidence="4" id="KW-0670">Pyruvate</keyword>
<dbReference type="AlphaFoldDB" id="A0A1I3CWH1"/>
<dbReference type="PROSITE" id="PS50206">
    <property type="entry name" value="RHODANESE_3"/>
    <property type="match status" value="2"/>
</dbReference>
<dbReference type="InterPro" id="IPR001763">
    <property type="entry name" value="Rhodanese-like_dom"/>
</dbReference>
<organism evidence="4 5">
    <name type="scientific">Modicisalibacter xianhensis</name>
    <dbReference type="NCBI Taxonomy" id="442341"/>
    <lineage>
        <taxon>Bacteria</taxon>
        <taxon>Pseudomonadati</taxon>
        <taxon>Pseudomonadota</taxon>
        <taxon>Gammaproteobacteria</taxon>
        <taxon>Oceanospirillales</taxon>
        <taxon>Halomonadaceae</taxon>
        <taxon>Modicisalibacter</taxon>
    </lineage>
</organism>
<accession>A0A1I3CWH1</accession>
<evidence type="ECO:0000313" key="4">
    <source>
        <dbReference type="EMBL" id="SFH78805.1"/>
    </source>
</evidence>
<sequence>MKRDCLIDAQSLRTAMASANAPIILDCRARLESSQAGRQLWEAGHIPGSVHFDLDRDMAAAPGEGGRHPLPSQDAFARTVKRLGLSDSLPVVVYDDRGGQLAAARAWWMLSCWAGHPDVRVLDGGLPTWQASGGEMAVERLPGEPSPVSPGHWQPAFNDDALIDAMEVAASTEDASFMTVDARSLERFRGESEPIDPVAGHIPGAVCRPSSANLAEQGVFKSPQQLDAELPAAERVVSYCGSGVTACHNILAYAIAGRLLPRLYAGSWSHWIRDPGRPVATGS</sequence>
<keyword evidence="2" id="KW-0677">Repeat</keyword>
<dbReference type="CDD" id="cd01448">
    <property type="entry name" value="TST_Repeat_1"/>
    <property type="match status" value="1"/>
</dbReference>
<feature type="domain" description="Rhodanese" evidence="3">
    <location>
        <begin position="18"/>
        <end position="138"/>
    </location>
</feature>
<dbReference type="GO" id="GO:0004792">
    <property type="term" value="F:thiosulfate-cyanide sulfurtransferase activity"/>
    <property type="evidence" value="ECO:0007669"/>
    <property type="project" value="TreeGrafter"/>
</dbReference>
<dbReference type="InterPro" id="IPR045078">
    <property type="entry name" value="TST/MPST-like"/>
</dbReference>
<dbReference type="InterPro" id="IPR036873">
    <property type="entry name" value="Rhodanese-like_dom_sf"/>
</dbReference>
<dbReference type="PANTHER" id="PTHR11364:SF27">
    <property type="entry name" value="SULFURTRANSFERASE"/>
    <property type="match status" value="1"/>
</dbReference>
<dbReference type="PANTHER" id="PTHR11364">
    <property type="entry name" value="THIOSULFATE SULFERTANSFERASE"/>
    <property type="match status" value="1"/>
</dbReference>
<gene>
    <name evidence="4" type="ORF">SAMN04487959_109131</name>
</gene>
<evidence type="ECO:0000256" key="2">
    <source>
        <dbReference type="ARBA" id="ARBA00022737"/>
    </source>
</evidence>
<keyword evidence="1 4" id="KW-0808">Transferase</keyword>
<dbReference type="Gene3D" id="3.40.250.10">
    <property type="entry name" value="Rhodanese-like domain"/>
    <property type="match status" value="2"/>
</dbReference>
<dbReference type="STRING" id="442341.SAMN04487959_109131"/>
<evidence type="ECO:0000256" key="1">
    <source>
        <dbReference type="ARBA" id="ARBA00022679"/>
    </source>
</evidence>
<dbReference type="SUPFAM" id="SSF52821">
    <property type="entry name" value="Rhodanese/Cell cycle control phosphatase"/>
    <property type="match status" value="2"/>
</dbReference>
<reference evidence="4 5" key="1">
    <citation type="submission" date="2016-10" db="EMBL/GenBank/DDBJ databases">
        <authorList>
            <person name="de Groot N.N."/>
        </authorList>
    </citation>
    <scope>NUCLEOTIDE SEQUENCE [LARGE SCALE GENOMIC DNA]</scope>
    <source>
        <strain evidence="4 5">CGMCC 1.6848</strain>
    </source>
</reference>
<dbReference type="RefSeq" id="WP_092847229.1">
    <property type="nucleotide sequence ID" value="NZ_FOPY01000009.1"/>
</dbReference>
<dbReference type="Pfam" id="PF00581">
    <property type="entry name" value="Rhodanese"/>
    <property type="match status" value="2"/>
</dbReference>
<name>A0A1I3CWH1_9GAMM</name>
<proteinExistence type="predicted"/>
<dbReference type="Proteomes" id="UP000199040">
    <property type="component" value="Unassembled WGS sequence"/>
</dbReference>
<dbReference type="SMART" id="SM00450">
    <property type="entry name" value="RHOD"/>
    <property type="match status" value="2"/>
</dbReference>
<evidence type="ECO:0000313" key="5">
    <source>
        <dbReference type="Proteomes" id="UP000199040"/>
    </source>
</evidence>
<protein>
    <submittedName>
        <fullName evidence="4">Thiosulfate/3-mercaptopyruvate sulfurtransferase</fullName>
    </submittedName>
</protein>
<dbReference type="EMBL" id="FOPY01000009">
    <property type="protein sequence ID" value="SFH78805.1"/>
    <property type="molecule type" value="Genomic_DNA"/>
</dbReference>
<evidence type="ECO:0000259" key="3">
    <source>
        <dbReference type="PROSITE" id="PS50206"/>
    </source>
</evidence>
<keyword evidence="5" id="KW-1185">Reference proteome</keyword>
<dbReference type="CDD" id="cd01449">
    <property type="entry name" value="TST_Repeat_2"/>
    <property type="match status" value="1"/>
</dbReference>